<accession>A0AAV5WHX9</accession>
<name>A0AAV5WHX9_9BILA</name>
<evidence type="ECO:0000313" key="6">
    <source>
        <dbReference type="Proteomes" id="UP001432322"/>
    </source>
</evidence>
<keyword evidence="1" id="KW-0433">Leucine-rich repeat</keyword>
<dbReference type="Gene3D" id="3.80.10.10">
    <property type="entry name" value="Ribonuclease Inhibitor"/>
    <property type="match status" value="1"/>
</dbReference>
<keyword evidence="6" id="KW-1185">Reference proteome</keyword>
<dbReference type="Pfam" id="PF13855">
    <property type="entry name" value="LRR_8"/>
    <property type="match status" value="1"/>
</dbReference>
<dbReference type="InterPro" id="IPR025875">
    <property type="entry name" value="Leu-rich_rpt_4"/>
</dbReference>
<dbReference type="InterPro" id="IPR050333">
    <property type="entry name" value="SLRP"/>
</dbReference>
<protein>
    <submittedName>
        <fullName evidence="5">Uncharacterized protein</fullName>
    </submittedName>
</protein>
<keyword evidence="4" id="KW-0812">Transmembrane</keyword>
<dbReference type="PANTHER" id="PTHR45712">
    <property type="entry name" value="AGAP008170-PA"/>
    <property type="match status" value="1"/>
</dbReference>
<dbReference type="InterPro" id="IPR003591">
    <property type="entry name" value="Leu-rich_rpt_typical-subtyp"/>
</dbReference>
<dbReference type="Proteomes" id="UP001432322">
    <property type="component" value="Unassembled WGS sequence"/>
</dbReference>
<evidence type="ECO:0000256" key="1">
    <source>
        <dbReference type="ARBA" id="ARBA00022614"/>
    </source>
</evidence>
<dbReference type="PANTHER" id="PTHR45712:SF22">
    <property type="entry name" value="INSULIN-LIKE GROWTH FACTOR-BINDING PROTEIN COMPLEX ACID LABILE SUBUNIT"/>
    <property type="match status" value="1"/>
</dbReference>
<dbReference type="InterPro" id="IPR032675">
    <property type="entry name" value="LRR_dom_sf"/>
</dbReference>
<dbReference type="SUPFAM" id="SSF52058">
    <property type="entry name" value="L domain-like"/>
    <property type="match status" value="1"/>
</dbReference>
<dbReference type="AlphaFoldDB" id="A0AAV5WHX9"/>
<gene>
    <name evidence="5" type="ORF">PFISCL1PPCAC_22350</name>
</gene>
<reference evidence="5" key="1">
    <citation type="submission" date="2023-10" db="EMBL/GenBank/DDBJ databases">
        <title>Genome assembly of Pristionchus species.</title>
        <authorList>
            <person name="Yoshida K."/>
            <person name="Sommer R.J."/>
        </authorList>
    </citation>
    <scope>NUCLEOTIDE SEQUENCE</scope>
    <source>
        <strain evidence="5">RS5133</strain>
    </source>
</reference>
<evidence type="ECO:0000256" key="2">
    <source>
        <dbReference type="ARBA" id="ARBA00022737"/>
    </source>
</evidence>
<feature type="transmembrane region" description="Helical" evidence="4">
    <location>
        <begin position="296"/>
        <end position="321"/>
    </location>
</feature>
<keyword evidence="4" id="KW-0472">Membrane</keyword>
<keyword evidence="4" id="KW-1133">Transmembrane helix</keyword>
<keyword evidence="2" id="KW-0677">Repeat</keyword>
<sequence>DFEKKNFTAGVFQSNSKMKWLKLDYTKIETLLPEHLSGLAQLRTLSLSHTPLRTINSHSFVPTKSLRVLNLNGCNLTEIPSAITHLCHLTHLNLAENLFRDANSLPSDVTVHLSSLSQLSLEGNPLKEFPAGLLLLSSLNTRLVRDTIRSLTMLPVWTAEPCSPFYFNMHLENSSIPLRNLVMQWSPRRMKDSGLEHCRSKYDEMVAGTSVYFEIEKSSGCAVSRRLRSNSDECPLPTPPTVHTRDTTTMTTSRKPQKSVNRPHPLHRNRSPIIGSRKEDNSTHCPLVVDSSHLPLLYLSVALNAFFITATSVFLCLCCAASRKMRY</sequence>
<proteinExistence type="predicted"/>
<evidence type="ECO:0000256" key="4">
    <source>
        <dbReference type="SAM" id="Phobius"/>
    </source>
</evidence>
<dbReference type="EMBL" id="BTSY01000005">
    <property type="protein sequence ID" value="GMT31053.1"/>
    <property type="molecule type" value="Genomic_DNA"/>
</dbReference>
<dbReference type="SMART" id="SM00369">
    <property type="entry name" value="LRR_TYP"/>
    <property type="match status" value="4"/>
</dbReference>
<feature type="non-terminal residue" evidence="5">
    <location>
        <position position="1"/>
    </location>
</feature>
<evidence type="ECO:0000313" key="5">
    <source>
        <dbReference type="EMBL" id="GMT31053.1"/>
    </source>
</evidence>
<dbReference type="InterPro" id="IPR001611">
    <property type="entry name" value="Leu-rich_rpt"/>
</dbReference>
<organism evidence="5 6">
    <name type="scientific">Pristionchus fissidentatus</name>
    <dbReference type="NCBI Taxonomy" id="1538716"/>
    <lineage>
        <taxon>Eukaryota</taxon>
        <taxon>Metazoa</taxon>
        <taxon>Ecdysozoa</taxon>
        <taxon>Nematoda</taxon>
        <taxon>Chromadorea</taxon>
        <taxon>Rhabditida</taxon>
        <taxon>Rhabditina</taxon>
        <taxon>Diplogasteromorpha</taxon>
        <taxon>Diplogasteroidea</taxon>
        <taxon>Neodiplogasteridae</taxon>
        <taxon>Pristionchus</taxon>
    </lineage>
</organism>
<dbReference type="Pfam" id="PF12799">
    <property type="entry name" value="LRR_4"/>
    <property type="match status" value="1"/>
</dbReference>
<feature type="region of interest" description="Disordered" evidence="3">
    <location>
        <begin position="232"/>
        <end position="281"/>
    </location>
</feature>
<evidence type="ECO:0000256" key="3">
    <source>
        <dbReference type="SAM" id="MobiDB-lite"/>
    </source>
</evidence>
<dbReference type="GO" id="GO:0005615">
    <property type="term" value="C:extracellular space"/>
    <property type="evidence" value="ECO:0007669"/>
    <property type="project" value="TreeGrafter"/>
</dbReference>
<comment type="caution">
    <text evidence="5">The sequence shown here is derived from an EMBL/GenBank/DDBJ whole genome shotgun (WGS) entry which is preliminary data.</text>
</comment>